<sequence>MHTFYLPFKEYTITLYNVVYRLGLLIDGQYVSGCLTDFERHIEGGRPAWAWFKELLGVLPPTNYIDKFIVNYTWMKETFSELPQE</sequence>
<evidence type="ECO:0008006" key="3">
    <source>
        <dbReference type="Google" id="ProtNLM"/>
    </source>
</evidence>
<gene>
    <name evidence="1" type="ORF">Ahy_A10g048461</name>
</gene>
<reference evidence="1 2" key="1">
    <citation type="submission" date="2019-01" db="EMBL/GenBank/DDBJ databases">
        <title>Sequencing of cultivated peanut Arachis hypogaea provides insights into genome evolution and oil improvement.</title>
        <authorList>
            <person name="Chen X."/>
        </authorList>
    </citation>
    <scope>NUCLEOTIDE SEQUENCE [LARGE SCALE GENOMIC DNA]</scope>
    <source>
        <strain evidence="2">cv. Fuhuasheng</strain>
        <tissue evidence="1">Leaves</tissue>
    </source>
</reference>
<dbReference type="AlphaFoldDB" id="A0A445B569"/>
<name>A0A445B569_ARAHY</name>
<organism evidence="1 2">
    <name type="scientific">Arachis hypogaea</name>
    <name type="common">Peanut</name>
    <dbReference type="NCBI Taxonomy" id="3818"/>
    <lineage>
        <taxon>Eukaryota</taxon>
        <taxon>Viridiplantae</taxon>
        <taxon>Streptophyta</taxon>
        <taxon>Embryophyta</taxon>
        <taxon>Tracheophyta</taxon>
        <taxon>Spermatophyta</taxon>
        <taxon>Magnoliopsida</taxon>
        <taxon>eudicotyledons</taxon>
        <taxon>Gunneridae</taxon>
        <taxon>Pentapetalae</taxon>
        <taxon>rosids</taxon>
        <taxon>fabids</taxon>
        <taxon>Fabales</taxon>
        <taxon>Fabaceae</taxon>
        <taxon>Papilionoideae</taxon>
        <taxon>50 kb inversion clade</taxon>
        <taxon>dalbergioids sensu lato</taxon>
        <taxon>Dalbergieae</taxon>
        <taxon>Pterocarpus clade</taxon>
        <taxon>Arachis</taxon>
    </lineage>
</organism>
<protein>
    <recommendedName>
        <fullName evidence="3">Aminotransferase-like plant mobile domain-containing protein</fullName>
    </recommendedName>
</protein>
<evidence type="ECO:0000313" key="2">
    <source>
        <dbReference type="Proteomes" id="UP000289738"/>
    </source>
</evidence>
<evidence type="ECO:0000313" key="1">
    <source>
        <dbReference type="EMBL" id="RYR33814.1"/>
    </source>
</evidence>
<accession>A0A445B569</accession>
<keyword evidence="2" id="KW-1185">Reference proteome</keyword>
<comment type="caution">
    <text evidence="1">The sequence shown here is derived from an EMBL/GenBank/DDBJ whole genome shotgun (WGS) entry which is preliminary data.</text>
</comment>
<dbReference type="EMBL" id="SDMP01000010">
    <property type="protein sequence ID" value="RYR33814.1"/>
    <property type="molecule type" value="Genomic_DNA"/>
</dbReference>
<proteinExistence type="predicted"/>
<dbReference type="Proteomes" id="UP000289738">
    <property type="component" value="Chromosome A10"/>
</dbReference>